<protein>
    <submittedName>
        <fullName evidence="2">Uncharacterized protein</fullName>
    </submittedName>
</protein>
<feature type="compositionally biased region" description="Low complexity" evidence="1">
    <location>
        <begin position="528"/>
        <end position="537"/>
    </location>
</feature>
<dbReference type="OrthoDB" id="348164at2759"/>
<name>U6G785_9EIME</name>
<dbReference type="EMBL" id="HG691300">
    <property type="protein sequence ID" value="CDI76096.1"/>
    <property type="molecule type" value="Genomic_DNA"/>
</dbReference>
<keyword evidence="3" id="KW-1185">Reference proteome</keyword>
<evidence type="ECO:0000313" key="2">
    <source>
        <dbReference type="EMBL" id="CDI76096.1"/>
    </source>
</evidence>
<dbReference type="Proteomes" id="UP000018201">
    <property type="component" value="Unassembled WGS sequence"/>
</dbReference>
<dbReference type="VEuPathDB" id="ToxoDB:EPH_0006870"/>
<feature type="compositionally biased region" description="Polar residues" evidence="1">
    <location>
        <begin position="150"/>
        <end position="166"/>
    </location>
</feature>
<feature type="region of interest" description="Disordered" evidence="1">
    <location>
        <begin position="150"/>
        <end position="199"/>
    </location>
</feature>
<sequence length="717" mass="76244">MIVKGVLLLGPIKVISLIRGRVPHETNAVTPSLVLVLLKMRDQLCTKLWNRLHLRKSSVVSPSQKPVEAGAQAEVPVHDLIIPTTKNTKEAIRLQAMWRGHEVRTWVQAASVVRSIKWDFTTGATQNSGTAGGSPSGVVCLNGFSLGSTQSSAKTGGSPVGSSAVSNLPARVSRRQMLTPRGSAQERLLGKSGNKKTSIQLTAPTTEEPVSMPISGSMAMVRTRELPATQKKSSATCVADEYCHRGGGGGQSVPVAPSDANLGGRQPVGQLRTETPPQLGIPLATTSRSCSPVADPNAADVAEGSLITEAFPSFRRSADLVGAGSPDPVSPRPREAPEAGQHPLVGGAQKLDSSPPADQSDRVQDKDNGNYKPCSTEETQARNDDVLEASSPSIVSKPTGLAEEPCETGANIETQNDESGPPRATQWPQGVATGTPHHLEDILESNATDEQAPTDCIAASNALSKESPIEIEGNSSAGPCVQHSKKLEASSWKRTKRHPACSVAPFVPFVVRPTKAAQHRGVERAEPQAENNEQNEAVKSEGAVSGLGRRVSVALRNAHSIFGTTAPAGRQQHVQRQPGYGVSYAAVGWLRGRSSDEAADVKGESAEKQEAITQSMPATSVEEHALSSISCSQPSMLSTPPAVARNPAAWQVGEVSVDESDRQTLASETKRWGRRFTTVNTQEPRVLGTGPALNPFRRTHRTEEYVEKQLQPIPRRK</sequence>
<feature type="region of interest" description="Disordered" evidence="1">
    <location>
        <begin position="318"/>
        <end position="435"/>
    </location>
</feature>
<accession>U6G785</accession>
<gene>
    <name evidence="2" type="ORF">EPH_0006870</name>
</gene>
<proteinExistence type="predicted"/>
<evidence type="ECO:0000313" key="3">
    <source>
        <dbReference type="Proteomes" id="UP000018201"/>
    </source>
</evidence>
<reference evidence="2" key="1">
    <citation type="submission" date="2013-10" db="EMBL/GenBank/DDBJ databases">
        <title>Genomic analysis of the causative agents of coccidiosis in chickens.</title>
        <authorList>
            <person name="Reid A.J."/>
            <person name="Blake D."/>
            <person name="Billington K."/>
            <person name="Browne H."/>
            <person name="Dunn M."/>
            <person name="Hung S."/>
            <person name="Kawahara F."/>
            <person name="Miranda-Saavedra D."/>
            <person name="Mourier T."/>
            <person name="Nagra H."/>
            <person name="Otto T.D."/>
            <person name="Rawlings N."/>
            <person name="Sanchez A."/>
            <person name="Sanders M."/>
            <person name="Subramaniam C."/>
            <person name="Tay Y."/>
            <person name="Dear P."/>
            <person name="Doerig C."/>
            <person name="Gruber A."/>
            <person name="Parkinson J."/>
            <person name="Shirley M."/>
            <person name="Wan K.L."/>
            <person name="Berriman M."/>
            <person name="Tomley F."/>
            <person name="Pain A."/>
        </authorList>
    </citation>
    <scope>NUCLEOTIDE SEQUENCE [LARGE SCALE GENOMIC DNA]</scope>
    <source>
        <strain evidence="2">Houghton</strain>
    </source>
</reference>
<feature type="region of interest" description="Disordered" evidence="1">
    <location>
        <begin position="519"/>
        <end position="543"/>
    </location>
</feature>
<dbReference type="AlphaFoldDB" id="U6G785"/>
<feature type="region of interest" description="Disordered" evidence="1">
    <location>
        <begin position="245"/>
        <end position="296"/>
    </location>
</feature>
<feature type="compositionally biased region" description="Basic and acidic residues" evidence="1">
    <location>
        <begin position="359"/>
        <end position="369"/>
    </location>
</feature>
<reference evidence="2" key="2">
    <citation type="submission" date="2013-10" db="EMBL/GenBank/DDBJ databases">
        <authorList>
            <person name="Aslett M."/>
        </authorList>
    </citation>
    <scope>NUCLEOTIDE SEQUENCE [LARGE SCALE GENOMIC DNA]</scope>
    <source>
        <strain evidence="2">Houghton</strain>
    </source>
</reference>
<evidence type="ECO:0000256" key="1">
    <source>
        <dbReference type="SAM" id="MobiDB-lite"/>
    </source>
</evidence>
<dbReference type="PROSITE" id="PS50096">
    <property type="entry name" value="IQ"/>
    <property type="match status" value="1"/>
</dbReference>
<organism evidence="2 3">
    <name type="scientific">Eimeria praecox</name>
    <dbReference type="NCBI Taxonomy" id="51316"/>
    <lineage>
        <taxon>Eukaryota</taxon>
        <taxon>Sar</taxon>
        <taxon>Alveolata</taxon>
        <taxon>Apicomplexa</taxon>
        <taxon>Conoidasida</taxon>
        <taxon>Coccidia</taxon>
        <taxon>Eucoccidiorida</taxon>
        <taxon>Eimeriorina</taxon>
        <taxon>Eimeriidae</taxon>
        <taxon>Eimeria</taxon>
    </lineage>
</organism>